<reference evidence="3" key="1">
    <citation type="submission" date="2021-01" db="EMBL/GenBank/DDBJ databases">
        <authorList>
            <person name="Corre E."/>
            <person name="Pelletier E."/>
            <person name="Niang G."/>
            <person name="Scheremetjew M."/>
            <person name="Finn R."/>
            <person name="Kale V."/>
            <person name="Holt S."/>
            <person name="Cochrane G."/>
            <person name="Meng A."/>
            <person name="Brown T."/>
            <person name="Cohen L."/>
        </authorList>
    </citation>
    <scope>NUCLEOTIDE SEQUENCE</scope>
    <source>
        <strain evidence="3">Ms1</strain>
    </source>
</reference>
<accession>A0A7S1CA45</accession>
<protein>
    <recommendedName>
        <fullName evidence="2">Thioredoxin domain-containing protein</fullName>
    </recommendedName>
</protein>
<dbReference type="SUPFAM" id="SSF52833">
    <property type="entry name" value="Thioredoxin-like"/>
    <property type="match status" value="1"/>
</dbReference>
<evidence type="ECO:0000256" key="1">
    <source>
        <dbReference type="ARBA" id="ARBA00023157"/>
    </source>
</evidence>
<dbReference type="InterPro" id="IPR036249">
    <property type="entry name" value="Thioredoxin-like_sf"/>
</dbReference>
<dbReference type="EMBL" id="HBFS01008448">
    <property type="protein sequence ID" value="CAD8912533.1"/>
    <property type="molecule type" value="Transcribed_RNA"/>
</dbReference>
<dbReference type="Gene3D" id="3.40.30.10">
    <property type="entry name" value="Glutaredoxin"/>
    <property type="match status" value="1"/>
</dbReference>
<dbReference type="PANTHER" id="PTHR46115">
    <property type="entry name" value="THIOREDOXIN-LIKE PROTEIN 1"/>
    <property type="match status" value="1"/>
</dbReference>
<keyword evidence="1" id="KW-1015">Disulfide bond</keyword>
<feature type="domain" description="Thioredoxin" evidence="2">
    <location>
        <begin position="16"/>
        <end position="113"/>
    </location>
</feature>
<name>A0A7S1CA45_9STRA</name>
<dbReference type="InterPro" id="IPR013766">
    <property type="entry name" value="Thioredoxin_domain"/>
</dbReference>
<evidence type="ECO:0000313" key="3">
    <source>
        <dbReference type="EMBL" id="CAD8912533.1"/>
    </source>
</evidence>
<proteinExistence type="predicted"/>
<organism evidence="3">
    <name type="scientific">Bicosoecida sp. CB-2014</name>
    <dbReference type="NCBI Taxonomy" id="1486930"/>
    <lineage>
        <taxon>Eukaryota</taxon>
        <taxon>Sar</taxon>
        <taxon>Stramenopiles</taxon>
        <taxon>Bigyra</taxon>
        <taxon>Opalozoa</taxon>
        <taxon>Bicosoecida</taxon>
    </lineage>
</organism>
<evidence type="ECO:0000259" key="2">
    <source>
        <dbReference type="Pfam" id="PF00085"/>
    </source>
</evidence>
<dbReference type="Pfam" id="PF00085">
    <property type="entry name" value="Thioredoxin"/>
    <property type="match status" value="1"/>
</dbReference>
<dbReference type="AlphaFoldDB" id="A0A7S1CA45"/>
<gene>
    <name evidence="3" type="ORF">BSP0115_LOCUS5783</name>
</gene>
<sequence>MSRKQALKGLVKPIESAEDFQKWVDQSDHILVVIDVHKKWCGRCEVMQPTFERLFLDNDEADKRVKFLSLDDSVLSDEQKEALPLHEGCKPLFLVYKHKVIIGKVQGVNAPEIVTLVNENIFPLPDEE</sequence>